<accession>A0A5J6TF58</accession>
<dbReference type="EMBL" id="MN234176">
    <property type="protein sequence ID" value="QFG09406.1"/>
    <property type="molecule type" value="Genomic_DNA"/>
</dbReference>
<evidence type="ECO:0000259" key="2">
    <source>
        <dbReference type="Pfam" id="PF14594"/>
    </source>
</evidence>
<organism evidence="3 4">
    <name type="scientific">Mycobacterium phage Yuna</name>
    <dbReference type="NCBI Taxonomy" id="2599885"/>
    <lineage>
        <taxon>Viruses</taxon>
        <taxon>Duplodnaviria</taxon>
        <taxon>Heunggongvirae</taxon>
        <taxon>Uroviricota</taxon>
        <taxon>Caudoviricetes</taxon>
        <taxon>Weiservirinae</taxon>
        <taxon>Anayavirus</taxon>
        <taxon>Anayavirus yuna</taxon>
    </lineage>
</organism>
<evidence type="ECO:0000313" key="4">
    <source>
        <dbReference type="Proteomes" id="UP000326803"/>
    </source>
</evidence>
<dbReference type="InterPro" id="IPR029432">
    <property type="entry name" value="Gp28/Gp37-like_dom"/>
</dbReference>
<keyword evidence="4" id="KW-1185">Reference proteome</keyword>
<sequence>MTFPFEIPFELGKRINGASREPIDPRRPWAEPAPGANGVPDPTKNPIEAYRYLDGRRELIDAEAREKPLIRLWDNQMQYIGTVAAEKSVDAEEMLHDTGQGDIVLRGDDWLVSFLRTDVRKDEDLHITIDPYPNRRSWRWRWGAKVTNVRVGRNENGQRTVTFECAHNREHWKHLLFGATPFSAPEIQPLRAWLLPGNTRTIVSTTGFINLARNYLPLLALPTQAMNPGAWIGEASNVLNLNPLNWPLQMQFVNPIFDRSRLSVLMSRWNTAHDVCDALLKYAGCHVRAYTWLTEDEDSPHPELAALVGEKLARPTRNCIVLAVEDMSGTTGVTGTALDGALDLLAVSADNILSTLVQIDRDGDGEPDPFIRKLFGVAPAVPDIVFRDGEYSQIISSEHSMFRAKAQKILTGGRSPGWVNQTQTFLIKYALSQLSAVISAGPAGAYQQPGSSGLEEIYQGQADNILLAYIQVTDPARALRSGPYGYLEHFEQGSGSAYTLSSAMTLAEGHHKTRAYQAFKVSVRNGGQHVLYYDFDLGTRCHFEIDSLFHTDQVSAIRLHYDETTPKTYDLSIGDDSESESGIAQLARSAAAFWSALGMLFGSGDMF</sequence>
<dbReference type="RefSeq" id="YP_009954102.1">
    <property type="nucleotide sequence ID" value="NC_051629.1"/>
</dbReference>
<protein>
    <submittedName>
        <fullName evidence="3">Minor tail protein</fullName>
    </submittedName>
</protein>
<name>A0A5J6TF58_9CAUD</name>
<feature type="domain" description="Gp28/Gp37-like" evidence="2">
    <location>
        <begin position="70"/>
        <end position="575"/>
    </location>
</feature>
<dbReference type="Proteomes" id="UP000326803">
    <property type="component" value="Segment"/>
</dbReference>
<dbReference type="KEGG" id="vg:60325589"/>
<dbReference type="Pfam" id="PF14594">
    <property type="entry name" value="Sipho_Gp37"/>
    <property type="match status" value="1"/>
</dbReference>
<reference evidence="3 4" key="1">
    <citation type="submission" date="2019-07" db="EMBL/GenBank/DDBJ databases">
        <authorList>
            <person name="Divens A.M."/>
            <person name="Garlena R.A."/>
            <person name="Russell D.A."/>
            <person name="Pope W.H."/>
            <person name="Jacobs-Sera D."/>
            <person name="Hatfull G.F."/>
        </authorList>
    </citation>
    <scope>NUCLEOTIDE SEQUENCE [LARGE SCALE GENOMIC DNA]</scope>
</reference>
<dbReference type="GeneID" id="60325589"/>
<proteinExistence type="predicted"/>
<feature type="region of interest" description="Disordered" evidence="1">
    <location>
        <begin position="16"/>
        <end position="44"/>
    </location>
</feature>
<evidence type="ECO:0000256" key="1">
    <source>
        <dbReference type="SAM" id="MobiDB-lite"/>
    </source>
</evidence>
<gene>
    <name evidence="3" type="primary">24</name>
    <name evidence="3" type="ORF">PBI_YUNA_24</name>
</gene>
<evidence type="ECO:0000313" key="3">
    <source>
        <dbReference type="EMBL" id="QFG09406.1"/>
    </source>
</evidence>